<name>A0A4R5QAG3_9PROT</name>
<dbReference type="Pfam" id="PF13817">
    <property type="entry name" value="DDE_Tnp_IS66_C"/>
    <property type="match status" value="1"/>
</dbReference>
<gene>
    <name evidence="2" type="ORF">E2C06_28490</name>
</gene>
<dbReference type="EMBL" id="SMSJ01000075">
    <property type="protein sequence ID" value="TDH59217.1"/>
    <property type="molecule type" value="Genomic_DNA"/>
</dbReference>
<keyword evidence="3" id="KW-1185">Reference proteome</keyword>
<evidence type="ECO:0000313" key="3">
    <source>
        <dbReference type="Proteomes" id="UP000295096"/>
    </source>
</evidence>
<evidence type="ECO:0000259" key="1">
    <source>
        <dbReference type="Pfam" id="PF13817"/>
    </source>
</evidence>
<dbReference type="RefSeq" id="WP_133291972.1">
    <property type="nucleotide sequence ID" value="NZ_SMSJ01000075.1"/>
</dbReference>
<feature type="domain" description="Transposase IS66 C-terminal" evidence="1">
    <location>
        <begin position="1"/>
        <end position="36"/>
    </location>
</feature>
<dbReference type="OrthoDB" id="9800877at2"/>
<reference evidence="2 3" key="1">
    <citation type="journal article" date="2016" name="J. Microbiol.">
        <title>Dankookia rubra gen. nov., sp. nov., an alphaproteobacterium isolated from sediment of a shallow stream.</title>
        <authorList>
            <person name="Kim W.H."/>
            <person name="Kim D.H."/>
            <person name="Kang K."/>
            <person name="Ahn T.Y."/>
        </authorList>
    </citation>
    <scope>NUCLEOTIDE SEQUENCE [LARGE SCALE GENOMIC DNA]</scope>
    <source>
        <strain evidence="2 3">JCM30602</strain>
    </source>
</reference>
<evidence type="ECO:0000313" key="2">
    <source>
        <dbReference type="EMBL" id="TDH59217.1"/>
    </source>
</evidence>
<dbReference type="InterPro" id="IPR039552">
    <property type="entry name" value="IS66_C"/>
</dbReference>
<accession>A0A4R5QAG3</accession>
<dbReference type="Proteomes" id="UP000295096">
    <property type="component" value="Unassembled WGS sequence"/>
</dbReference>
<dbReference type="AlphaFoldDB" id="A0A4R5QAG3"/>
<sequence>METCKLNNVDLQRYFEGALSRLVNGRPDSRIDELLPGH</sequence>
<comment type="caution">
    <text evidence="2">The sequence shown here is derived from an EMBL/GenBank/DDBJ whole genome shotgun (WGS) entry which is preliminary data.</text>
</comment>
<protein>
    <submittedName>
        <fullName evidence="2">Transposase domain-containing protein</fullName>
    </submittedName>
</protein>
<organism evidence="2 3">
    <name type="scientific">Dankookia rubra</name>
    <dbReference type="NCBI Taxonomy" id="1442381"/>
    <lineage>
        <taxon>Bacteria</taxon>
        <taxon>Pseudomonadati</taxon>
        <taxon>Pseudomonadota</taxon>
        <taxon>Alphaproteobacteria</taxon>
        <taxon>Acetobacterales</taxon>
        <taxon>Roseomonadaceae</taxon>
        <taxon>Dankookia</taxon>
    </lineage>
</organism>
<proteinExistence type="predicted"/>